<evidence type="ECO:0008006" key="2">
    <source>
        <dbReference type="Google" id="ProtNLM"/>
    </source>
</evidence>
<gene>
    <name evidence="1" type="ORF">SCFA_920004</name>
</gene>
<organism evidence="1">
    <name type="scientific">anaerobic digester metagenome</name>
    <dbReference type="NCBI Taxonomy" id="1263854"/>
    <lineage>
        <taxon>unclassified sequences</taxon>
        <taxon>metagenomes</taxon>
        <taxon>ecological metagenomes</taxon>
    </lineage>
</organism>
<dbReference type="EMBL" id="CAADRM010000161">
    <property type="protein sequence ID" value="VFU18908.1"/>
    <property type="molecule type" value="Genomic_DNA"/>
</dbReference>
<proteinExistence type="predicted"/>
<dbReference type="AlphaFoldDB" id="A0A485M7H2"/>
<sequence length="93" mass="10075">MAKRVLYGILKAGKHSVEPSVQSTRRTVFGWTAIVLALSFFSGTHAAESKPRAVLEKSVYEFPAVVEGVDVEHDFILKNTGSATLEIVKLDAG</sequence>
<protein>
    <recommendedName>
        <fullName evidence="2">DUF1573 domain-containing protein</fullName>
    </recommendedName>
</protein>
<evidence type="ECO:0000313" key="1">
    <source>
        <dbReference type="EMBL" id="VFU18908.1"/>
    </source>
</evidence>
<accession>A0A485M7H2</accession>
<name>A0A485M7H2_9ZZZZ</name>
<reference evidence="1" key="1">
    <citation type="submission" date="2019-03" db="EMBL/GenBank/DDBJ databases">
        <authorList>
            <person name="Hao L."/>
        </authorList>
    </citation>
    <scope>NUCLEOTIDE SEQUENCE</scope>
</reference>